<dbReference type="Gene3D" id="3.40.50.720">
    <property type="entry name" value="NAD(P)-binding Rossmann-like Domain"/>
    <property type="match status" value="1"/>
</dbReference>
<dbReference type="Pfam" id="PF08338">
    <property type="entry name" value="DUF1731"/>
    <property type="match status" value="1"/>
</dbReference>
<evidence type="ECO:0000259" key="2">
    <source>
        <dbReference type="Pfam" id="PF01370"/>
    </source>
</evidence>
<dbReference type="Pfam" id="PF01370">
    <property type="entry name" value="Epimerase"/>
    <property type="match status" value="1"/>
</dbReference>
<dbReference type="CDD" id="cd05242">
    <property type="entry name" value="SDR_a8"/>
    <property type="match status" value="1"/>
</dbReference>
<dbReference type="InterPro" id="IPR013549">
    <property type="entry name" value="DUF1731"/>
</dbReference>
<evidence type="ECO:0000256" key="1">
    <source>
        <dbReference type="ARBA" id="ARBA00009353"/>
    </source>
</evidence>
<dbReference type="InterPro" id="IPR010099">
    <property type="entry name" value="SDR39U1"/>
</dbReference>
<evidence type="ECO:0000313" key="4">
    <source>
        <dbReference type="EMBL" id="TSH98977.1"/>
    </source>
</evidence>
<comment type="caution">
    <text evidence="4">The sequence shown here is derived from an EMBL/GenBank/DDBJ whole genome shotgun (WGS) entry which is preliminary data.</text>
</comment>
<sequence>MRILLTGGTGLIGRALCRHWHEQGHELIVWSRSPQRVPSLCSGARGIGRLRDLDGAAPLDAVVNLAGASIAGRPWTASRRKVLWSSRVDLTRELVAWLGDQPSRPAVLLSGSAVGWYGDGEQRHLDENSPASRADFGSKLCVAWEQEAERARQLDMRVVLIRTAPVLAPQGGFLARLRLPFSLGLGGRLGRGEQWMPWIHLEDEVGLIDFLLQREDCVDPYNACAPQQVRNVEFTQALAQALRRPAVLPVPAWALRLALGDMSVLLLGGQRLAPRRALEAGYPFRHPRLDEALADVLHRTGK</sequence>
<dbReference type="InterPro" id="IPR036291">
    <property type="entry name" value="NAD(P)-bd_dom_sf"/>
</dbReference>
<organism evidence="4 5">
    <name type="scientific">Verticiella sediminum</name>
    <dbReference type="NCBI Taxonomy" id="1247510"/>
    <lineage>
        <taxon>Bacteria</taxon>
        <taxon>Pseudomonadati</taxon>
        <taxon>Pseudomonadota</taxon>
        <taxon>Betaproteobacteria</taxon>
        <taxon>Burkholderiales</taxon>
        <taxon>Alcaligenaceae</taxon>
        <taxon>Verticiella</taxon>
    </lineage>
</organism>
<evidence type="ECO:0000313" key="5">
    <source>
        <dbReference type="Proteomes" id="UP000318405"/>
    </source>
</evidence>
<evidence type="ECO:0000259" key="3">
    <source>
        <dbReference type="Pfam" id="PF08338"/>
    </source>
</evidence>
<dbReference type="InterPro" id="IPR001509">
    <property type="entry name" value="Epimerase_deHydtase"/>
</dbReference>
<dbReference type="OrthoDB" id="9801773at2"/>
<comment type="similarity">
    <text evidence="1">Belongs to the NAD(P)-dependent epimerase/dehydratase family. SDR39U1 subfamily.</text>
</comment>
<proteinExistence type="inferred from homology"/>
<dbReference type="AlphaFoldDB" id="A0A556B1A4"/>
<dbReference type="EMBL" id="VLTJ01000002">
    <property type="protein sequence ID" value="TSH98977.1"/>
    <property type="molecule type" value="Genomic_DNA"/>
</dbReference>
<dbReference type="SUPFAM" id="SSF51735">
    <property type="entry name" value="NAD(P)-binding Rossmann-fold domains"/>
    <property type="match status" value="1"/>
</dbReference>
<dbReference type="RefSeq" id="WP_143946255.1">
    <property type="nucleotide sequence ID" value="NZ_BAABMB010000001.1"/>
</dbReference>
<dbReference type="PANTHER" id="PTHR11092">
    <property type="entry name" value="SUGAR NUCLEOTIDE EPIMERASE RELATED"/>
    <property type="match status" value="1"/>
</dbReference>
<protein>
    <submittedName>
        <fullName evidence="4">TIGR01777 family protein</fullName>
    </submittedName>
</protein>
<feature type="domain" description="NAD-dependent epimerase/dehydratase" evidence="2">
    <location>
        <begin position="3"/>
        <end position="222"/>
    </location>
</feature>
<feature type="domain" description="DUF1731" evidence="3">
    <location>
        <begin position="250"/>
        <end position="296"/>
    </location>
</feature>
<dbReference type="NCBIfam" id="TIGR01777">
    <property type="entry name" value="yfcH"/>
    <property type="match status" value="1"/>
</dbReference>
<gene>
    <name evidence="4" type="ORF">FOZ76_00980</name>
</gene>
<keyword evidence="5" id="KW-1185">Reference proteome</keyword>
<dbReference type="PANTHER" id="PTHR11092:SF0">
    <property type="entry name" value="EPIMERASE FAMILY PROTEIN SDR39U1"/>
    <property type="match status" value="1"/>
</dbReference>
<reference evidence="4 5" key="1">
    <citation type="submission" date="2019-07" db="EMBL/GenBank/DDBJ databases">
        <title>Qingshengfaniella alkalisoli gen. nov., sp. nov., isolated from saline soil.</title>
        <authorList>
            <person name="Xu L."/>
            <person name="Huang X.-X."/>
            <person name="Sun J.-Q."/>
        </authorList>
    </citation>
    <scope>NUCLEOTIDE SEQUENCE [LARGE SCALE GENOMIC DNA]</scope>
    <source>
        <strain evidence="4 5">DSM 27279</strain>
    </source>
</reference>
<dbReference type="Proteomes" id="UP000318405">
    <property type="component" value="Unassembled WGS sequence"/>
</dbReference>
<name>A0A556B1A4_9BURK</name>
<accession>A0A556B1A4</accession>